<keyword evidence="5" id="KW-1003">Cell membrane</keyword>
<name>A0A068R3F2_9GAMM</name>
<feature type="transmembrane region" description="Helical" evidence="14">
    <location>
        <begin position="77"/>
        <end position="96"/>
    </location>
</feature>
<dbReference type="SUPFAM" id="SSF103481">
    <property type="entry name" value="Multidrug resistance efflux transporter EmrE"/>
    <property type="match status" value="1"/>
</dbReference>
<dbReference type="FunFam" id="1.10.3730.20:FF:000001">
    <property type="entry name" value="Quaternary ammonium compound resistance transporter SugE"/>
    <property type="match status" value="1"/>
</dbReference>
<proteinExistence type="inferred from homology"/>
<dbReference type="Proteomes" id="UP000032735">
    <property type="component" value="Chromosome"/>
</dbReference>
<comment type="function">
    <text evidence="10">Guanidinium ion exporter. Couples guanidinium export to the proton motive force, exchanging one guanidinium ion for two protons.</text>
</comment>
<evidence type="ECO:0000256" key="3">
    <source>
        <dbReference type="ARBA" id="ARBA00021114"/>
    </source>
</evidence>
<keyword evidence="6" id="KW-0997">Cell inner membrane</keyword>
<keyword evidence="7 13" id="KW-0812">Transmembrane</keyword>
<keyword evidence="9 14" id="KW-0472">Membrane</keyword>
<protein>
    <recommendedName>
        <fullName evidence="12">Guanidinium exporter</fullName>
    </recommendedName>
    <alternativeName>
        <fullName evidence="3">Spermidine export protein MdtI</fullName>
    </alternativeName>
</protein>
<evidence type="ECO:0000256" key="10">
    <source>
        <dbReference type="ARBA" id="ARBA00037615"/>
    </source>
</evidence>
<evidence type="ECO:0000256" key="7">
    <source>
        <dbReference type="ARBA" id="ARBA00022692"/>
    </source>
</evidence>
<dbReference type="KEGG" id="xpo:XPG1_1796"/>
<accession>A0A068R3F2</accession>
<evidence type="ECO:0000256" key="9">
    <source>
        <dbReference type="ARBA" id="ARBA00023136"/>
    </source>
</evidence>
<sequence length="121" mass="13280">MHSASKPRRHDMLTQFEWWHGAFLALAVVLEILANILLKLSNGFQRVWIGLLSLVAVLGAFSALAQAVKGIELSVAYALWGAFGIIATVAAGWIMFNQRLNFKGWGGIILLLIGMIMIKMA</sequence>
<evidence type="ECO:0000313" key="15">
    <source>
        <dbReference type="EMBL" id="CDG21451.1"/>
    </source>
</evidence>
<evidence type="ECO:0000256" key="8">
    <source>
        <dbReference type="ARBA" id="ARBA00022989"/>
    </source>
</evidence>
<evidence type="ECO:0000256" key="2">
    <source>
        <dbReference type="ARBA" id="ARBA00011359"/>
    </source>
</evidence>
<comment type="subunit">
    <text evidence="2">Forms a complex with MdtJ.</text>
</comment>
<feature type="transmembrane region" description="Helical" evidence="14">
    <location>
        <begin position="102"/>
        <end position="118"/>
    </location>
</feature>
<dbReference type="AlphaFoldDB" id="A0A068R3F2"/>
<keyword evidence="8 14" id="KW-1133">Transmembrane helix</keyword>
<feature type="transmembrane region" description="Helical" evidence="14">
    <location>
        <begin position="21"/>
        <end position="41"/>
    </location>
</feature>
<reference evidence="15 16" key="1">
    <citation type="submission" date="2013-07" db="EMBL/GenBank/DDBJ databases">
        <authorList>
            <person name="Genoscope - CEA"/>
        </authorList>
    </citation>
    <scope>NUCLEOTIDE SEQUENCE [LARGE SCALE GENOMIC DNA]</scope>
    <source>
        <strain evidence="15 16">G6</strain>
    </source>
</reference>
<dbReference type="PANTHER" id="PTHR30561">
    <property type="entry name" value="SMR FAMILY PROTON-DEPENDENT DRUG EFFLUX TRANSPORTER SUGE"/>
    <property type="match status" value="1"/>
</dbReference>
<comment type="similarity">
    <text evidence="11">Belongs to the drug/metabolite transporter (DMT) superfamily. Small multidrug resistance (SMR) (TC 2.A.7.1) family. Gdx/SugE subfamily.</text>
</comment>
<evidence type="ECO:0000256" key="13">
    <source>
        <dbReference type="RuleBase" id="RU003942"/>
    </source>
</evidence>
<dbReference type="HOGENOM" id="CLU_133067_0_4_6"/>
<dbReference type="NCBIfam" id="NF007934">
    <property type="entry name" value="PRK10650.1"/>
    <property type="match status" value="1"/>
</dbReference>
<dbReference type="GO" id="GO:0015220">
    <property type="term" value="F:choline transmembrane transporter activity"/>
    <property type="evidence" value="ECO:0007669"/>
    <property type="project" value="TreeGrafter"/>
</dbReference>
<gene>
    <name evidence="15" type="primary">mdtI</name>
    <name evidence="15" type="ORF">XPG1_1796</name>
</gene>
<evidence type="ECO:0000256" key="6">
    <source>
        <dbReference type="ARBA" id="ARBA00022519"/>
    </source>
</evidence>
<organism evidence="15 16">
    <name type="scientific">Xenorhabdus poinarii G6</name>
    <dbReference type="NCBI Taxonomy" id="1354304"/>
    <lineage>
        <taxon>Bacteria</taxon>
        <taxon>Pseudomonadati</taxon>
        <taxon>Pseudomonadota</taxon>
        <taxon>Gammaproteobacteria</taxon>
        <taxon>Enterobacterales</taxon>
        <taxon>Morganellaceae</taxon>
        <taxon>Xenorhabdus</taxon>
    </lineage>
</organism>
<evidence type="ECO:0000313" key="16">
    <source>
        <dbReference type="Proteomes" id="UP000032735"/>
    </source>
</evidence>
<dbReference type="InterPro" id="IPR000390">
    <property type="entry name" value="Small_drug/metabolite_transptr"/>
</dbReference>
<keyword evidence="16" id="KW-1185">Reference proteome</keyword>
<feature type="transmembrane region" description="Helical" evidence="14">
    <location>
        <begin position="47"/>
        <end position="65"/>
    </location>
</feature>
<dbReference type="GO" id="GO:0005886">
    <property type="term" value="C:plasma membrane"/>
    <property type="evidence" value="ECO:0007669"/>
    <property type="project" value="UniProtKB-SubCell"/>
</dbReference>
<dbReference type="PANTHER" id="PTHR30561:SF6">
    <property type="entry name" value="SPERMIDINE EXPORT PROTEIN MDTI"/>
    <property type="match status" value="1"/>
</dbReference>
<dbReference type="Pfam" id="PF00893">
    <property type="entry name" value="Multi_Drug_Res"/>
    <property type="match status" value="1"/>
</dbReference>
<dbReference type="InterPro" id="IPR045324">
    <property type="entry name" value="Small_multidrug_res"/>
</dbReference>
<evidence type="ECO:0000256" key="12">
    <source>
        <dbReference type="ARBA" id="ARBA00039168"/>
    </source>
</evidence>
<dbReference type="STRING" id="1354304.XPG1_1796"/>
<dbReference type="GO" id="GO:0031460">
    <property type="term" value="P:glycine betaine transport"/>
    <property type="evidence" value="ECO:0007669"/>
    <property type="project" value="TreeGrafter"/>
</dbReference>
<evidence type="ECO:0000256" key="1">
    <source>
        <dbReference type="ARBA" id="ARBA00004429"/>
    </source>
</evidence>
<evidence type="ECO:0000256" key="11">
    <source>
        <dbReference type="ARBA" id="ARBA00038151"/>
    </source>
</evidence>
<evidence type="ECO:0000256" key="4">
    <source>
        <dbReference type="ARBA" id="ARBA00022448"/>
    </source>
</evidence>
<dbReference type="Gene3D" id="1.10.3730.20">
    <property type="match status" value="1"/>
</dbReference>
<dbReference type="EMBL" id="FO704551">
    <property type="protein sequence ID" value="CDG21451.1"/>
    <property type="molecule type" value="Genomic_DNA"/>
</dbReference>
<dbReference type="GO" id="GO:1903711">
    <property type="term" value="P:spermidine transmembrane transport"/>
    <property type="evidence" value="ECO:0007669"/>
    <property type="project" value="TreeGrafter"/>
</dbReference>
<evidence type="ECO:0000256" key="5">
    <source>
        <dbReference type="ARBA" id="ARBA00022475"/>
    </source>
</evidence>
<evidence type="ECO:0000256" key="14">
    <source>
        <dbReference type="SAM" id="Phobius"/>
    </source>
</evidence>
<keyword evidence="4" id="KW-0813">Transport</keyword>
<comment type="subcellular location">
    <subcellularLocation>
        <location evidence="1">Cell inner membrane</location>
        <topology evidence="1">Multi-pass membrane protein</topology>
    </subcellularLocation>
    <subcellularLocation>
        <location evidence="13">Cell membrane</location>
        <topology evidence="13">Multi-pass membrane protein</topology>
    </subcellularLocation>
</comment>
<dbReference type="GO" id="GO:0015297">
    <property type="term" value="F:antiporter activity"/>
    <property type="evidence" value="ECO:0007669"/>
    <property type="project" value="TreeGrafter"/>
</dbReference>
<dbReference type="GO" id="GO:0015199">
    <property type="term" value="F:amino-acid betaine transmembrane transporter activity"/>
    <property type="evidence" value="ECO:0007669"/>
    <property type="project" value="TreeGrafter"/>
</dbReference>
<dbReference type="InterPro" id="IPR037185">
    <property type="entry name" value="EmrE-like"/>
</dbReference>
<dbReference type="GO" id="GO:1990961">
    <property type="term" value="P:xenobiotic detoxification by transmembrane export across the plasma membrane"/>
    <property type="evidence" value="ECO:0007669"/>
    <property type="project" value="UniProtKB-ARBA"/>
</dbReference>